<feature type="non-terminal residue" evidence="2">
    <location>
        <position position="1"/>
    </location>
</feature>
<feature type="region of interest" description="Disordered" evidence="1">
    <location>
        <begin position="19"/>
        <end position="41"/>
    </location>
</feature>
<protein>
    <submittedName>
        <fullName evidence="2">Uncharacterized protein</fullName>
    </submittedName>
</protein>
<evidence type="ECO:0000256" key="1">
    <source>
        <dbReference type="SAM" id="MobiDB-lite"/>
    </source>
</evidence>
<reference evidence="2 3" key="1">
    <citation type="submission" date="2016-05" db="EMBL/GenBank/DDBJ databases">
        <title>Genome sequencing reveals origins of a unique bacterial endosymbiosis in the earliest lineages of terrestrial Fungi.</title>
        <authorList>
            <consortium name="DOE Joint Genome Institute"/>
            <person name="Uehling J."/>
            <person name="Gryganskyi A."/>
            <person name="Hameed K."/>
            <person name="Tschaplinski T."/>
            <person name="Misztal P."/>
            <person name="Wu S."/>
            <person name="Desiro A."/>
            <person name="Vande Pol N."/>
            <person name="Du Z.-Y."/>
            <person name="Zienkiewicz A."/>
            <person name="Zienkiewicz K."/>
            <person name="Morin E."/>
            <person name="Tisserant E."/>
            <person name="Splivallo R."/>
            <person name="Hainaut M."/>
            <person name="Henrissat B."/>
            <person name="Ohm R."/>
            <person name="Kuo A."/>
            <person name="Yan J."/>
            <person name="Lipzen A."/>
            <person name="Nolan M."/>
            <person name="Labutti K."/>
            <person name="Barry K."/>
            <person name="Goldstein A."/>
            <person name="Labbe J."/>
            <person name="Schadt C."/>
            <person name="Tuskan G."/>
            <person name="Grigoriev I."/>
            <person name="Martin F."/>
            <person name="Vilgalys R."/>
            <person name="Bonito G."/>
        </authorList>
    </citation>
    <scope>NUCLEOTIDE SEQUENCE [LARGE SCALE GENOMIC DNA]</scope>
    <source>
        <strain evidence="2 3">AG-77</strain>
    </source>
</reference>
<dbReference type="OrthoDB" id="2420358at2759"/>
<name>A0A197JHC1_9FUNG</name>
<evidence type="ECO:0000313" key="3">
    <source>
        <dbReference type="Proteomes" id="UP000078512"/>
    </source>
</evidence>
<dbReference type="Proteomes" id="UP000078512">
    <property type="component" value="Unassembled WGS sequence"/>
</dbReference>
<keyword evidence="3" id="KW-1185">Reference proteome</keyword>
<proteinExistence type="predicted"/>
<organism evidence="2 3">
    <name type="scientific">Linnemannia elongata AG-77</name>
    <dbReference type="NCBI Taxonomy" id="1314771"/>
    <lineage>
        <taxon>Eukaryota</taxon>
        <taxon>Fungi</taxon>
        <taxon>Fungi incertae sedis</taxon>
        <taxon>Mucoromycota</taxon>
        <taxon>Mortierellomycotina</taxon>
        <taxon>Mortierellomycetes</taxon>
        <taxon>Mortierellales</taxon>
        <taxon>Mortierellaceae</taxon>
        <taxon>Linnemannia</taxon>
    </lineage>
</organism>
<sequence length="498" mass="54828">SDPTPSRKTPPAFTVQRLQQLQQEPSHSPSQEPSFSKAAPRTLTKIPQKPSQRHLTEALMIGYKPCELRDLILPQNEIWGSDLWAEQVSRLFVETLKREHTGKDTWCTHCDKFWEKLVTCKEGDPHPIATGNVKPGELLMLRGPAMGARLYGLSPAGCIGQEDAVTIYLYEVTGMGTQAWSGWWGVSNDSGGNEIRADPPAEAIGIGSIPPTVADYCGFLSWGGTAGEVAKMAWKYFGSYWQADKKHAAPCAVILLNLVISSYAGRVGSGNQVANRLPWPFSLGCRLFEVGGHMNSSASHYGVSWLGALLPAMVYDWVEFAHDAAAEEVNVWCLAHQAEVLDVDEVDILRTVLAMTENNAGLDDLLTSICIWCAVCTRYAFFESRRLGFRRSGKYAITIDPQGSVEKMERDLSDSQREILAKRDGIYWDLCSGKMGADEGRAIASEVTELLLVTGDLRNPKAVELRQWVLAHLGGLCEHCQASLEDTDPSVGLIRELC</sequence>
<feature type="compositionally biased region" description="Low complexity" evidence="1">
    <location>
        <begin position="19"/>
        <end position="36"/>
    </location>
</feature>
<gene>
    <name evidence="2" type="ORF">K457DRAFT_1900398</name>
</gene>
<dbReference type="AlphaFoldDB" id="A0A197JHC1"/>
<evidence type="ECO:0000313" key="2">
    <source>
        <dbReference type="EMBL" id="OAQ23789.1"/>
    </source>
</evidence>
<dbReference type="EMBL" id="KV442108">
    <property type="protein sequence ID" value="OAQ23789.1"/>
    <property type="molecule type" value="Genomic_DNA"/>
</dbReference>
<accession>A0A197JHC1</accession>